<evidence type="ECO:0000259" key="9">
    <source>
        <dbReference type="PROSITE" id="PS51722"/>
    </source>
</evidence>
<feature type="domain" description="Tr-type G" evidence="9">
    <location>
        <begin position="6"/>
        <end position="177"/>
    </location>
</feature>
<dbReference type="PROSITE" id="PS00301">
    <property type="entry name" value="G_TR_1"/>
    <property type="match status" value="1"/>
</dbReference>
<dbReference type="HOGENOM" id="CLU_023030_3_0_11"/>
<evidence type="ECO:0000256" key="4">
    <source>
        <dbReference type="ARBA" id="ARBA00022741"/>
    </source>
</evidence>
<dbReference type="SUPFAM" id="SSF52540">
    <property type="entry name" value="P-loop containing nucleoside triphosphate hydrolases"/>
    <property type="match status" value="1"/>
</dbReference>
<dbReference type="CDD" id="cd04171">
    <property type="entry name" value="SelB"/>
    <property type="match status" value="1"/>
</dbReference>
<dbReference type="EMBL" id="CP001684">
    <property type="protein sequence ID" value="ACV23537.1"/>
    <property type="molecule type" value="Genomic_DNA"/>
</dbReference>
<dbReference type="Pfam" id="PF00009">
    <property type="entry name" value="GTP_EFTU"/>
    <property type="match status" value="1"/>
</dbReference>
<reference evidence="10 11" key="1">
    <citation type="journal article" date="2009" name="Stand. Genomic Sci.">
        <title>Complete genome sequence of Slackia heliotrinireducens type strain (RHS 1).</title>
        <authorList>
            <person name="Pukall R."/>
            <person name="Lapidus A."/>
            <person name="Nolan M."/>
            <person name="Copeland A."/>
            <person name="Glavina Del Rio T."/>
            <person name="Lucas S."/>
            <person name="Chen F."/>
            <person name="Tice H."/>
            <person name="Cheng J.F."/>
            <person name="Chertkov O."/>
            <person name="Bruce D."/>
            <person name="Goodwin L."/>
            <person name="Kuske C."/>
            <person name="Brettin T."/>
            <person name="Detter J.C."/>
            <person name="Han C."/>
            <person name="Pitluck S."/>
            <person name="Pati A."/>
            <person name="Mavrommatis K."/>
            <person name="Ivanova N."/>
            <person name="Ovchinnikova G."/>
            <person name="Chen A."/>
            <person name="Palaniappan K."/>
            <person name="Schneider S."/>
            <person name="Rohde M."/>
            <person name="Chain P."/>
            <person name="D'haeseleer P."/>
            <person name="Goker M."/>
            <person name="Bristow J."/>
            <person name="Eisen J.A."/>
            <person name="Markowitz V."/>
            <person name="Kyrpides N.C."/>
            <person name="Klenk H.P."/>
            <person name="Hugenholtz P."/>
        </authorList>
    </citation>
    <scope>NUCLEOTIDE SEQUENCE [LARGE SCALE GENOMIC DNA]</scope>
    <source>
        <strain evidence="11">ATCC 29202 / DSM 20476 / NCTC 11029 / RHS 1</strain>
    </source>
</reference>
<dbReference type="GO" id="GO:0005737">
    <property type="term" value="C:cytoplasm"/>
    <property type="evidence" value="ECO:0007669"/>
    <property type="project" value="UniProtKB-SubCell"/>
</dbReference>
<dbReference type="InterPro" id="IPR057335">
    <property type="entry name" value="Beta-barrel_SelB"/>
</dbReference>
<evidence type="ECO:0000256" key="1">
    <source>
        <dbReference type="ARBA" id="ARBA00004496"/>
    </source>
</evidence>
<sequence length="641" mass="68758">MGEFDQPNLVLGTAGHIDHGKSSLVRALTGTDPDRLAEEKKRGITIELGFARLDLGDGRSMGVVDVPGHEKFVRQMIAGSTGIDVALLVIAADDGVMPQTLEHLAVLQTLGVPTCVVALTKIDLCDPEWVELVTEDINSLLSNTPFAGAPIIPCSSRTGEGVEDVRAALAKASMNATALHRSYGMRQPVDRVFSIRGAGTVITGTLWSGTVRPGDTVEMLPQERQCRIRTVQMHDKPVDVAVAGNRVALNLVDVKTDEIRPGDFLATPGLIEPTIRFDTHFTYLDTAKSGKPLESGVRMHVSHGTKEVLGRVLFTDGRVKLSPGESCFAQIRLEEPLPVSLGDRFIVRTYSPVYVAGGGQVLQAHPRNRTNLHEEVSILEALASGDRQEAVRYVLEQRTAPLTAHDLARQFGIDEPAALELLQAEVDAHRGCKVGELWFSTPATVRRSISAIEKELTVFHADNPSKPGLPKEELRQRCLPTMEPACFDEIVSEAVAAKAAVVVGGLVGHPAAQGAAQEAEKAAADALSAALKSYGLTPPSLTELAQEVHVDLALARRALARLRDEGAVYRVSSELFYDGAAVEACKKAIAEVLRNGGEGTIAGMKDAMGGISRKFAVPLLEAFDEEGFTVRDGAVRTLRKG</sequence>
<proteinExistence type="predicted"/>
<evidence type="ECO:0000256" key="8">
    <source>
        <dbReference type="ARBA" id="ARBA00031615"/>
    </source>
</evidence>
<dbReference type="STRING" id="471855.Shel_25300"/>
<evidence type="ECO:0000313" key="11">
    <source>
        <dbReference type="Proteomes" id="UP000002026"/>
    </source>
</evidence>
<dbReference type="CDD" id="cd03696">
    <property type="entry name" value="SelB_II"/>
    <property type="match status" value="1"/>
</dbReference>
<keyword evidence="11" id="KW-1185">Reference proteome</keyword>
<dbReference type="Gene3D" id="1.10.10.10">
    <property type="entry name" value="Winged helix-like DNA-binding domain superfamily/Winged helix DNA-binding domain"/>
    <property type="match status" value="1"/>
</dbReference>
<organism evidence="10 11">
    <name type="scientific">Slackia heliotrinireducens (strain ATCC 29202 / DSM 20476 / NCTC 11029 / RHS 1)</name>
    <name type="common">Peptococcus heliotrinreducens</name>
    <dbReference type="NCBI Taxonomy" id="471855"/>
    <lineage>
        <taxon>Bacteria</taxon>
        <taxon>Bacillati</taxon>
        <taxon>Actinomycetota</taxon>
        <taxon>Coriobacteriia</taxon>
        <taxon>Eggerthellales</taxon>
        <taxon>Eggerthellaceae</taxon>
        <taxon>Slackia</taxon>
    </lineage>
</organism>
<dbReference type="InterPro" id="IPR005225">
    <property type="entry name" value="Small_GTP-bd"/>
</dbReference>
<dbReference type="GO" id="GO:0001514">
    <property type="term" value="P:selenocysteine incorporation"/>
    <property type="evidence" value="ECO:0007669"/>
    <property type="project" value="InterPro"/>
</dbReference>
<dbReference type="InterPro" id="IPR004535">
    <property type="entry name" value="Transl_elong_SelB"/>
</dbReference>
<keyword evidence="3" id="KW-0963">Cytoplasm</keyword>
<dbReference type="NCBIfam" id="TIGR00231">
    <property type="entry name" value="small_GTP"/>
    <property type="match status" value="1"/>
</dbReference>
<dbReference type="Gene3D" id="3.40.50.300">
    <property type="entry name" value="P-loop containing nucleotide triphosphate hydrolases"/>
    <property type="match status" value="1"/>
</dbReference>
<dbReference type="Proteomes" id="UP000002026">
    <property type="component" value="Chromosome"/>
</dbReference>
<dbReference type="AlphaFoldDB" id="C7N2M9"/>
<dbReference type="NCBIfam" id="TIGR00475">
    <property type="entry name" value="selB"/>
    <property type="match status" value="1"/>
</dbReference>
<dbReference type="SUPFAM" id="SSF50465">
    <property type="entry name" value="EF-Tu/eEF-1alpha/eIF2-gamma C-terminal domain"/>
    <property type="match status" value="1"/>
</dbReference>
<dbReference type="CDD" id="cd15491">
    <property type="entry name" value="selB_III"/>
    <property type="match status" value="1"/>
</dbReference>
<comment type="function">
    <text evidence="7">Translation factor necessary for the incorporation of selenocysteine into proteins. It probably replaces EF-Tu for the insertion of selenocysteine directed by the UGA codon. SelB binds GTP and GDP.</text>
</comment>
<dbReference type="KEGG" id="shi:Shel_25300"/>
<dbReference type="Pfam" id="PF03144">
    <property type="entry name" value="GTP_EFTU_D2"/>
    <property type="match status" value="1"/>
</dbReference>
<dbReference type="InterPro" id="IPR009001">
    <property type="entry name" value="Transl_elong_EF1A/Init_IF2_C"/>
</dbReference>
<protein>
    <recommendedName>
        <fullName evidence="2">Selenocysteine-specific elongation factor</fullName>
    </recommendedName>
    <alternativeName>
        <fullName evidence="8">SelB translation factor</fullName>
    </alternativeName>
</protein>
<evidence type="ECO:0000256" key="2">
    <source>
        <dbReference type="ARBA" id="ARBA00015953"/>
    </source>
</evidence>
<dbReference type="SUPFAM" id="SSF46785">
    <property type="entry name" value="Winged helix' DNA-binding domain"/>
    <property type="match status" value="3"/>
</dbReference>
<dbReference type="eggNOG" id="COG3276">
    <property type="taxonomic scope" value="Bacteria"/>
</dbReference>
<dbReference type="InterPro" id="IPR015191">
    <property type="entry name" value="SelB_WHD4"/>
</dbReference>
<evidence type="ECO:0000313" key="10">
    <source>
        <dbReference type="EMBL" id="ACV23537.1"/>
    </source>
</evidence>
<evidence type="ECO:0000256" key="3">
    <source>
        <dbReference type="ARBA" id="ARBA00022490"/>
    </source>
</evidence>
<dbReference type="InterPro" id="IPR036390">
    <property type="entry name" value="WH_DNA-bd_sf"/>
</dbReference>
<dbReference type="Pfam" id="PF09107">
    <property type="entry name" value="WHD_3rd_SelB"/>
    <property type="match status" value="1"/>
</dbReference>
<dbReference type="InterPro" id="IPR050055">
    <property type="entry name" value="EF-Tu_GTPase"/>
</dbReference>
<dbReference type="InterPro" id="IPR015190">
    <property type="entry name" value="Elong_fac_SelB-wing-hlx_typ-2"/>
</dbReference>
<keyword evidence="10" id="KW-0251">Elongation factor</keyword>
<dbReference type="PANTHER" id="PTHR43721">
    <property type="entry name" value="ELONGATION FACTOR TU-RELATED"/>
    <property type="match status" value="1"/>
</dbReference>
<dbReference type="GO" id="GO:0003723">
    <property type="term" value="F:RNA binding"/>
    <property type="evidence" value="ECO:0007669"/>
    <property type="project" value="InterPro"/>
</dbReference>
<dbReference type="InterPro" id="IPR027417">
    <property type="entry name" value="P-loop_NTPase"/>
</dbReference>
<dbReference type="GO" id="GO:0003924">
    <property type="term" value="F:GTPase activity"/>
    <property type="evidence" value="ECO:0007669"/>
    <property type="project" value="InterPro"/>
</dbReference>
<dbReference type="InterPro" id="IPR031157">
    <property type="entry name" value="G_TR_CS"/>
</dbReference>
<dbReference type="SUPFAM" id="SSF50447">
    <property type="entry name" value="Translation proteins"/>
    <property type="match status" value="1"/>
</dbReference>
<name>C7N2M9_SLAHD</name>
<dbReference type="GO" id="GO:0003746">
    <property type="term" value="F:translation elongation factor activity"/>
    <property type="evidence" value="ECO:0007669"/>
    <property type="project" value="UniProtKB-KW"/>
</dbReference>
<dbReference type="Pfam" id="PF09106">
    <property type="entry name" value="WHD_2nd_SelB"/>
    <property type="match status" value="1"/>
</dbReference>
<evidence type="ECO:0000256" key="6">
    <source>
        <dbReference type="ARBA" id="ARBA00023134"/>
    </source>
</evidence>
<dbReference type="RefSeq" id="WP_012799635.1">
    <property type="nucleotide sequence ID" value="NC_013165.1"/>
</dbReference>
<dbReference type="GO" id="GO:0005525">
    <property type="term" value="F:GTP binding"/>
    <property type="evidence" value="ECO:0007669"/>
    <property type="project" value="UniProtKB-KW"/>
</dbReference>
<keyword evidence="5" id="KW-0648">Protein biosynthesis</keyword>
<keyword evidence="4" id="KW-0547">Nucleotide-binding</keyword>
<dbReference type="InterPro" id="IPR000795">
    <property type="entry name" value="T_Tr_GTP-bd_dom"/>
</dbReference>
<dbReference type="InterPro" id="IPR009000">
    <property type="entry name" value="Transl_B-barrel_sf"/>
</dbReference>
<keyword evidence="6" id="KW-0342">GTP-binding</keyword>
<dbReference type="Pfam" id="PF25461">
    <property type="entry name" value="Beta-barrel_SelB"/>
    <property type="match status" value="1"/>
</dbReference>
<evidence type="ECO:0000256" key="7">
    <source>
        <dbReference type="ARBA" id="ARBA00025526"/>
    </source>
</evidence>
<dbReference type="InterPro" id="IPR004161">
    <property type="entry name" value="EFTu-like_2"/>
</dbReference>
<dbReference type="PANTHER" id="PTHR43721:SF22">
    <property type="entry name" value="ELONGATION FACTOR TU, MITOCHONDRIAL"/>
    <property type="match status" value="1"/>
</dbReference>
<dbReference type="PROSITE" id="PS51722">
    <property type="entry name" value="G_TR_2"/>
    <property type="match status" value="1"/>
</dbReference>
<accession>C7N2M9</accession>
<gene>
    <name evidence="10" type="ordered locus">Shel_25300</name>
</gene>
<dbReference type="Gene3D" id="2.40.30.10">
    <property type="entry name" value="Translation factors"/>
    <property type="match status" value="2"/>
</dbReference>
<comment type="subcellular location">
    <subcellularLocation>
        <location evidence="1">Cytoplasm</location>
    </subcellularLocation>
</comment>
<evidence type="ECO:0000256" key="5">
    <source>
        <dbReference type="ARBA" id="ARBA00022917"/>
    </source>
</evidence>
<dbReference type="PRINTS" id="PR00315">
    <property type="entry name" value="ELONGATNFCT"/>
</dbReference>
<dbReference type="Gene3D" id="1.10.10.2770">
    <property type="match status" value="1"/>
</dbReference>
<dbReference type="InterPro" id="IPR036388">
    <property type="entry name" value="WH-like_DNA-bd_sf"/>
</dbReference>